<keyword evidence="3" id="KW-1185">Reference proteome</keyword>
<evidence type="ECO:0000256" key="1">
    <source>
        <dbReference type="SAM" id="Phobius"/>
    </source>
</evidence>
<organism evidence="2 3">
    <name type="scientific">Aestuariivirga litoralis</name>
    <dbReference type="NCBI Taxonomy" id="2650924"/>
    <lineage>
        <taxon>Bacteria</taxon>
        <taxon>Pseudomonadati</taxon>
        <taxon>Pseudomonadota</taxon>
        <taxon>Alphaproteobacteria</taxon>
        <taxon>Hyphomicrobiales</taxon>
        <taxon>Aestuariivirgaceae</taxon>
        <taxon>Aestuariivirga</taxon>
    </lineage>
</organism>
<keyword evidence="1" id="KW-0812">Transmembrane</keyword>
<comment type="caution">
    <text evidence="2">The sequence shown here is derived from an EMBL/GenBank/DDBJ whole genome shotgun (WGS) entry which is preliminary data.</text>
</comment>
<accession>A0A2W2C844</accession>
<gene>
    <name evidence="2" type="ORF">DK847_14490</name>
</gene>
<dbReference type="EMBL" id="QKVK01000006">
    <property type="protein sequence ID" value="PZF76383.1"/>
    <property type="molecule type" value="Genomic_DNA"/>
</dbReference>
<sequence length="80" mass="8628">MGAMIAPLVGALLFAALGIAEVALVNRSIYPSLRWRHEKAKLTQSQGLSPSTIMALVKFQSLVLMPVLGFLLGSRLKMFG</sequence>
<keyword evidence="1" id="KW-0472">Membrane</keyword>
<name>A0A2W2C844_9HYPH</name>
<evidence type="ECO:0000313" key="3">
    <source>
        <dbReference type="Proteomes" id="UP000248795"/>
    </source>
</evidence>
<evidence type="ECO:0000313" key="2">
    <source>
        <dbReference type="EMBL" id="PZF76383.1"/>
    </source>
</evidence>
<reference evidence="3" key="1">
    <citation type="submission" date="2018-06" db="EMBL/GenBank/DDBJ databases">
        <title>Aestuariibacter litoralis strain KCTC 52945T.</title>
        <authorList>
            <person name="Li X."/>
            <person name="Salam N."/>
            <person name="Li J.-L."/>
            <person name="Chen Y.-M."/>
            <person name="Yang Z.-W."/>
            <person name="Zhang L.-Y."/>
            <person name="Han M.-X."/>
            <person name="Xiao M."/>
            <person name="Li W.-J."/>
        </authorList>
    </citation>
    <scope>NUCLEOTIDE SEQUENCE [LARGE SCALE GENOMIC DNA]</scope>
    <source>
        <strain evidence="3">KCTC 52945</strain>
    </source>
</reference>
<protein>
    <submittedName>
        <fullName evidence="2">Uncharacterized protein</fullName>
    </submittedName>
</protein>
<dbReference type="AlphaFoldDB" id="A0A2W2C844"/>
<keyword evidence="1" id="KW-1133">Transmembrane helix</keyword>
<dbReference type="Proteomes" id="UP000248795">
    <property type="component" value="Unassembled WGS sequence"/>
</dbReference>
<feature type="transmembrane region" description="Helical" evidence="1">
    <location>
        <begin position="51"/>
        <end position="72"/>
    </location>
</feature>
<proteinExistence type="predicted"/>